<sequence>MQQAAVCLSDLDQLPLESVVESMQSFLNAIAKPELLKHQDPEVKLFVAACICEITRITAPEAPYDDDVLKDIFQLIVSTFSGLSDTNDPYFGRRVVVLETVARYRSCVVMLDLECDDLINEMFTTYFTVARYLFHSS</sequence>
<dbReference type="InterPro" id="IPR039776">
    <property type="entry name" value="Pds5"/>
</dbReference>
<evidence type="ECO:0000313" key="6">
    <source>
        <dbReference type="Proteomes" id="UP000594638"/>
    </source>
</evidence>
<protein>
    <submittedName>
        <fullName evidence="5">Uncharacterized protein</fullName>
    </submittedName>
</protein>
<dbReference type="GO" id="GO:0005634">
    <property type="term" value="C:nucleus"/>
    <property type="evidence" value="ECO:0007669"/>
    <property type="project" value="UniProtKB-SubCell"/>
</dbReference>
<name>A0A8S0RDF9_OLEEU</name>
<comment type="subcellular location">
    <subcellularLocation>
        <location evidence="1">Nucleus</location>
    </subcellularLocation>
</comment>
<comment type="caution">
    <text evidence="5">The sequence shown here is derived from an EMBL/GenBank/DDBJ whole genome shotgun (WGS) entry which is preliminary data.</text>
</comment>
<dbReference type="GO" id="GO:0000785">
    <property type="term" value="C:chromatin"/>
    <property type="evidence" value="ECO:0007669"/>
    <property type="project" value="TreeGrafter"/>
</dbReference>
<dbReference type="Proteomes" id="UP000594638">
    <property type="component" value="Unassembled WGS sequence"/>
</dbReference>
<keyword evidence="4" id="KW-0539">Nucleus</keyword>
<evidence type="ECO:0000256" key="3">
    <source>
        <dbReference type="ARBA" id="ARBA00023204"/>
    </source>
</evidence>
<evidence type="ECO:0000256" key="4">
    <source>
        <dbReference type="ARBA" id="ARBA00023242"/>
    </source>
</evidence>
<dbReference type="GO" id="GO:0007064">
    <property type="term" value="P:mitotic sister chromatid cohesion"/>
    <property type="evidence" value="ECO:0007669"/>
    <property type="project" value="InterPro"/>
</dbReference>
<organism evidence="5 6">
    <name type="scientific">Olea europaea subsp. europaea</name>
    <dbReference type="NCBI Taxonomy" id="158383"/>
    <lineage>
        <taxon>Eukaryota</taxon>
        <taxon>Viridiplantae</taxon>
        <taxon>Streptophyta</taxon>
        <taxon>Embryophyta</taxon>
        <taxon>Tracheophyta</taxon>
        <taxon>Spermatophyta</taxon>
        <taxon>Magnoliopsida</taxon>
        <taxon>eudicotyledons</taxon>
        <taxon>Gunneridae</taxon>
        <taxon>Pentapetalae</taxon>
        <taxon>asterids</taxon>
        <taxon>lamiids</taxon>
        <taxon>Lamiales</taxon>
        <taxon>Oleaceae</taxon>
        <taxon>Oleeae</taxon>
        <taxon>Olea</taxon>
    </lineage>
</organism>
<dbReference type="PANTHER" id="PTHR12663:SF0">
    <property type="entry name" value="PRECOCIOUS DISSOCIATION OF SISTERS 5, ISOFORM A"/>
    <property type="match status" value="1"/>
</dbReference>
<evidence type="ECO:0000256" key="1">
    <source>
        <dbReference type="ARBA" id="ARBA00004123"/>
    </source>
</evidence>
<keyword evidence="6" id="KW-1185">Reference proteome</keyword>
<dbReference type="EMBL" id="CACTIH010002763">
    <property type="protein sequence ID" value="CAA2977069.1"/>
    <property type="molecule type" value="Genomic_DNA"/>
</dbReference>
<dbReference type="OrthoDB" id="904194at2759"/>
<dbReference type="PANTHER" id="PTHR12663">
    <property type="entry name" value="ANDROGEN INDUCED INHIBITOR OF PROLIFERATION AS3 / PDS5-RELATED"/>
    <property type="match status" value="1"/>
</dbReference>
<keyword evidence="3" id="KW-0234">DNA repair</keyword>
<gene>
    <name evidence="5" type="ORF">OLEA9_A018703</name>
</gene>
<reference evidence="5 6" key="1">
    <citation type="submission" date="2019-12" db="EMBL/GenBank/DDBJ databases">
        <authorList>
            <person name="Alioto T."/>
            <person name="Alioto T."/>
            <person name="Gomez Garrido J."/>
        </authorList>
    </citation>
    <scope>NUCLEOTIDE SEQUENCE [LARGE SCALE GENOMIC DNA]</scope>
</reference>
<evidence type="ECO:0000256" key="2">
    <source>
        <dbReference type="ARBA" id="ARBA00022763"/>
    </source>
</evidence>
<dbReference type="Gramene" id="OE9A018703T1">
    <property type="protein sequence ID" value="OE9A018703C1"/>
    <property type="gene ID" value="OE9A018703"/>
</dbReference>
<accession>A0A8S0RDF9</accession>
<dbReference type="Pfam" id="PF20168">
    <property type="entry name" value="PDS5"/>
    <property type="match status" value="1"/>
</dbReference>
<dbReference type="GO" id="GO:0006281">
    <property type="term" value="P:DNA repair"/>
    <property type="evidence" value="ECO:0007669"/>
    <property type="project" value="UniProtKB-KW"/>
</dbReference>
<proteinExistence type="predicted"/>
<keyword evidence="2" id="KW-0227">DNA damage</keyword>
<evidence type="ECO:0000313" key="5">
    <source>
        <dbReference type="EMBL" id="CAA2977069.1"/>
    </source>
</evidence>
<dbReference type="AlphaFoldDB" id="A0A8S0RDF9"/>